<keyword evidence="3" id="KW-0597">Phosphoprotein</keyword>
<dbReference type="GO" id="GO:0009399">
    <property type="term" value="P:nitrogen fixation"/>
    <property type="evidence" value="ECO:0007669"/>
    <property type="project" value="InterPro"/>
</dbReference>
<reference evidence="11" key="1">
    <citation type="submission" date="2016-07" db="EMBL/GenBank/DDBJ databases">
        <authorList>
            <person name="Florea S."/>
            <person name="Webb J.S."/>
            <person name="Jaromczyk J."/>
            <person name="Schardl C.L."/>
        </authorList>
    </citation>
    <scope>NUCLEOTIDE SEQUENCE [LARGE SCALE GENOMIC DNA]</scope>
    <source>
        <strain evidence="11">MV-1</strain>
    </source>
</reference>
<gene>
    <name evidence="10" type="ORF">BEN30_12625</name>
</gene>
<dbReference type="PANTHER" id="PTHR43304">
    <property type="entry name" value="PHYTOCHROME-LIKE PROTEIN CPH1"/>
    <property type="match status" value="1"/>
</dbReference>
<dbReference type="Pfam" id="PF00989">
    <property type="entry name" value="PAS"/>
    <property type="match status" value="1"/>
</dbReference>
<comment type="caution">
    <text evidence="10">The sequence shown here is derived from an EMBL/GenBank/DDBJ whole genome shotgun (WGS) entry which is preliminary data.</text>
</comment>
<dbReference type="SMART" id="SM00091">
    <property type="entry name" value="PAS"/>
    <property type="match status" value="2"/>
</dbReference>
<dbReference type="CDD" id="cd00130">
    <property type="entry name" value="PAS"/>
    <property type="match status" value="2"/>
</dbReference>
<sequence>MTKQMDDIKHKEQPFKDGLESRGNAQGSAQMAPQIVPGVFRKAVEHVPVATSITDEHANILYVNPAFEALTGYSQNELIGKNESLLSDKSTPVTVYQELWKSITSGQVWEGRLVNRRKDGSSYLADLTVVPVLDDDGSVMHYMGMHRDVTGLHQLERKVKNQDALITSVIEAAPVVIVLVNTAGKIVFCNPAYVDLKRDFGGMEVAGQFVTALKDSFGQDLKSMCEKGFDFAAVEVSIQTEAGDRRWFACSATKVEEQDMTAAGYFDSNGLCGVLLVANDITHQRRRYEQARTNAVRALMAEQQMAQGMREVISGAIFQLQGPLNVMGAAASMLERQGQAAHGLSEPIHQVISAGEAALERLKASMPRTADEPIVPVNVNELIREVMDVSIDGLLREGVVVEWHPASVLPNVPGRANALRSLVKYLVDNAIMAIKDGGDVREMIISTRATDGGDVMMEIRDSGQGFDDDILYKAFEPFFTAWKKTRSRPGMGLVLARQIITDQGGSIQIGNALTGGGRVEIVFAAGSLGHGQKRTS</sequence>
<dbReference type="InterPro" id="IPR000700">
    <property type="entry name" value="PAS-assoc_C"/>
</dbReference>
<proteinExistence type="predicted"/>
<dbReference type="EMBL" id="MCGG01000036">
    <property type="protein sequence ID" value="OEJ66229.1"/>
    <property type="molecule type" value="Genomic_DNA"/>
</dbReference>
<evidence type="ECO:0000259" key="7">
    <source>
        <dbReference type="PROSITE" id="PS50109"/>
    </source>
</evidence>
<feature type="compositionally biased region" description="Basic and acidic residues" evidence="6">
    <location>
        <begin position="1"/>
        <end position="20"/>
    </location>
</feature>
<keyword evidence="4" id="KW-0808">Transferase</keyword>
<evidence type="ECO:0000256" key="6">
    <source>
        <dbReference type="SAM" id="MobiDB-lite"/>
    </source>
</evidence>
<name>A0A1E5Q6E6_9PROT</name>
<evidence type="ECO:0000256" key="2">
    <source>
        <dbReference type="ARBA" id="ARBA00012438"/>
    </source>
</evidence>
<evidence type="ECO:0000313" key="11">
    <source>
        <dbReference type="Proteomes" id="UP000095347"/>
    </source>
</evidence>
<dbReference type="InterPro" id="IPR003594">
    <property type="entry name" value="HATPase_dom"/>
</dbReference>
<dbReference type="InterPro" id="IPR013767">
    <property type="entry name" value="PAS_fold"/>
</dbReference>
<evidence type="ECO:0000256" key="3">
    <source>
        <dbReference type="ARBA" id="ARBA00022553"/>
    </source>
</evidence>
<dbReference type="Gene3D" id="3.30.565.10">
    <property type="entry name" value="Histidine kinase-like ATPase, C-terminal domain"/>
    <property type="match status" value="1"/>
</dbReference>
<dbReference type="SMART" id="SM00387">
    <property type="entry name" value="HATPase_c"/>
    <property type="match status" value="1"/>
</dbReference>
<evidence type="ECO:0000256" key="5">
    <source>
        <dbReference type="ARBA" id="ARBA00022777"/>
    </source>
</evidence>
<dbReference type="GO" id="GO:0006355">
    <property type="term" value="P:regulation of DNA-templated transcription"/>
    <property type="evidence" value="ECO:0007669"/>
    <property type="project" value="InterPro"/>
</dbReference>
<dbReference type="PROSITE" id="PS50109">
    <property type="entry name" value="HIS_KIN"/>
    <property type="match status" value="1"/>
</dbReference>
<evidence type="ECO:0000259" key="9">
    <source>
        <dbReference type="PROSITE" id="PS50113"/>
    </source>
</evidence>
<dbReference type="OrthoDB" id="226486at2"/>
<feature type="domain" description="Histidine kinase" evidence="7">
    <location>
        <begin position="315"/>
        <end position="527"/>
    </location>
</feature>
<dbReference type="STRING" id="28181.BEN30_12625"/>
<keyword evidence="11" id="KW-1185">Reference proteome</keyword>
<dbReference type="SUPFAM" id="SSF55874">
    <property type="entry name" value="ATPase domain of HSP90 chaperone/DNA topoisomerase II/histidine kinase"/>
    <property type="match status" value="1"/>
</dbReference>
<dbReference type="GO" id="GO:0004673">
    <property type="term" value="F:protein histidine kinase activity"/>
    <property type="evidence" value="ECO:0007669"/>
    <property type="project" value="UniProtKB-EC"/>
</dbReference>
<evidence type="ECO:0000259" key="8">
    <source>
        <dbReference type="PROSITE" id="PS50112"/>
    </source>
</evidence>
<dbReference type="NCBIfam" id="TIGR00229">
    <property type="entry name" value="sensory_box"/>
    <property type="match status" value="1"/>
</dbReference>
<evidence type="ECO:0000256" key="1">
    <source>
        <dbReference type="ARBA" id="ARBA00000085"/>
    </source>
</evidence>
<feature type="region of interest" description="Disordered" evidence="6">
    <location>
        <begin position="1"/>
        <end position="30"/>
    </location>
</feature>
<dbReference type="SMART" id="SM00086">
    <property type="entry name" value="PAC"/>
    <property type="match status" value="1"/>
</dbReference>
<organism evidence="10 11">
    <name type="scientific">Magnetovibrio blakemorei</name>
    <dbReference type="NCBI Taxonomy" id="28181"/>
    <lineage>
        <taxon>Bacteria</taxon>
        <taxon>Pseudomonadati</taxon>
        <taxon>Pseudomonadota</taxon>
        <taxon>Alphaproteobacteria</taxon>
        <taxon>Rhodospirillales</taxon>
        <taxon>Magnetovibrionaceae</taxon>
        <taxon>Magnetovibrio</taxon>
    </lineage>
</organism>
<dbReference type="PROSITE" id="PS50113">
    <property type="entry name" value="PAC"/>
    <property type="match status" value="1"/>
</dbReference>
<dbReference type="Gene3D" id="3.30.450.20">
    <property type="entry name" value="PAS domain"/>
    <property type="match status" value="2"/>
</dbReference>
<dbReference type="InterPro" id="IPR014285">
    <property type="entry name" value="N_fixation_neg-reg_NifL"/>
</dbReference>
<dbReference type="InterPro" id="IPR000014">
    <property type="entry name" value="PAS"/>
</dbReference>
<comment type="catalytic activity">
    <reaction evidence="1">
        <text>ATP + protein L-histidine = ADP + protein N-phospho-L-histidine.</text>
        <dbReference type="EC" id="2.7.13.3"/>
    </reaction>
</comment>
<dbReference type="PANTHER" id="PTHR43304:SF1">
    <property type="entry name" value="PAC DOMAIN-CONTAINING PROTEIN"/>
    <property type="match status" value="1"/>
</dbReference>
<dbReference type="Pfam" id="PF13426">
    <property type="entry name" value="PAS_9"/>
    <property type="match status" value="1"/>
</dbReference>
<dbReference type="NCBIfam" id="TIGR02938">
    <property type="entry name" value="nifL_nitrog"/>
    <property type="match status" value="1"/>
</dbReference>
<dbReference type="Proteomes" id="UP000095347">
    <property type="component" value="Unassembled WGS sequence"/>
</dbReference>
<feature type="domain" description="PAC" evidence="9">
    <location>
        <begin position="107"/>
        <end position="161"/>
    </location>
</feature>
<accession>A0A1E5Q6E6</accession>
<evidence type="ECO:0000256" key="4">
    <source>
        <dbReference type="ARBA" id="ARBA00022679"/>
    </source>
</evidence>
<keyword evidence="5" id="KW-0418">Kinase</keyword>
<protein>
    <recommendedName>
        <fullName evidence="2">histidine kinase</fullName>
        <ecNumber evidence="2">2.7.13.3</ecNumber>
    </recommendedName>
</protein>
<dbReference type="EC" id="2.7.13.3" evidence="2"/>
<evidence type="ECO:0000313" key="10">
    <source>
        <dbReference type="EMBL" id="OEJ66229.1"/>
    </source>
</evidence>
<dbReference type="AlphaFoldDB" id="A0A1E5Q6E6"/>
<dbReference type="InterPro" id="IPR001610">
    <property type="entry name" value="PAC"/>
</dbReference>
<dbReference type="InterPro" id="IPR035965">
    <property type="entry name" value="PAS-like_dom_sf"/>
</dbReference>
<dbReference type="PRINTS" id="PR00344">
    <property type="entry name" value="BCTRLSENSOR"/>
</dbReference>
<dbReference type="PROSITE" id="PS50112">
    <property type="entry name" value="PAS"/>
    <property type="match status" value="1"/>
</dbReference>
<feature type="domain" description="PAS" evidence="8">
    <location>
        <begin position="40"/>
        <end position="82"/>
    </location>
</feature>
<dbReference type="InterPro" id="IPR004358">
    <property type="entry name" value="Sig_transdc_His_kin-like_C"/>
</dbReference>
<dbReference type="Pfam" id="PF02518">
    <property type="entry name" value="HATPase_c"/>
    <property type="match status" value="1"/>
</dbReference>
<dbReference type="InterPro" id="IPR036890">
    <property type="entry name" value="HATPase_C_sf"/>
</dbReference>
<dbReference type="InterPro" id="IPR052162">
    <property type="entry name" value="Sensor_kinase/Photoreceptor"/>
</dbReference>
<dbReference type="GO" id="GO:0007165">
    <property type="term" value="P:signal transduction"/>
    <property type="evidence" value="ECO:0007669"/>
    <property type="project" value="InterPro"/>
</dbReference>
<dbReference type="InterPro" id="IPR005467">
    <property type="entry name" value="His_kinase_dom"/>
</dbReference>
<dbReference type="SUPFAM" id="SSF55785">
    <property type="entry name" value="PYP-like sensor domain (PAS domain)"/>
    <property type="match status" value="2"/>
</dbReference>